<dbReference type="Proteomes" id="UP000315439">
    <property type="component" value="Unassembled WGS sequence"/>
</dbReference>
<accession>A0A545UF66</accession>
<keyword evidence="4" id="KW-0067">ATP-binding</keyword>
<proteinExistence type="predicted"/>
<dbReference type="InterPro" id="IPR017438">
    <property type="entry name" value="ATP-NAD_kinase_N"/>
</dbReference>
<keyword evidence="2" id="KW-0547">Nucleotide-binding</keyword>
<dbReference type="InterPro" id="IPR005218">
    <property type="entry name" value="Diacylglycerol/lipid_kinase"/>
</dbReference>
<gene>
    <name evidence="6" type="ORF">FLL46_06230</name>
</gene>
<dbReference type="NCBIfam" id="TIGR00147">
    <property type="entry name" value="YegS/Rv2252/BmrU family lipid kinase"/>
    <property type="match status" value="1"/>
</dbReference>
<dbReference type="GO" id="GO:0016301">
    <property type="term" value="F:kinase activity"/>
    <property type="evidence" value="ECO:0007669"/>
    <property type="project" value="UniProtKB-KW"/>
</dbReference>
<evidence type="ECO:0000313" key="7">
    <source>
        <dbReference type="Proteomes" id="UP000315439"/>
    </source>
</evidence>
<dbReference type="PANTHER" id="PTHR12358:SF54">
    <property type="entry name" value="SPHINGOSINE KINASE RELATED PROTEIN"/>
    <property type="match status" value="1"/>
</dbReference>
<dbReference type="Pfam" id="PF19279">
    <property type="entry name" value="YegS_C"/>
    <property type="match status" value="1"/>
</dbReference>
<protein>
    <submittedName>
        <fullName evidence="6">Diacylglycerol kinase family lipid kinase</fullName>
    </submittedName>
</protein>
<feature type="domain" description="DAGKc" evidence="5">
    <location>
        <begin position="1"/>
        <end position="133"/>
    </location>
</feature>
<dbReference type="SMART" id="SM00046">
    <property type="entry name" value="DAGKc"/>
    <property type="match status" value="1"/>
</dbReference>
<organism evidence="6 7">
    <name type="scientific">Aliikangiella coralliicola</name>
    <dbReference type="NCBI Taxonomy" id="2592383"/>
    <lineage>
        <taxon>Bacteria</taxon>
        <taxon>Pseudomonadati</taxon>
        <taxon>Pseudomonadota</taxon>
        <taxon>Gammaproteobacteria</taxon>
        <taxon>Oceanospirillales</taxon>
        <taxon>Pleioneaceae</taxon>
        <taxon>Aliikangiella</taxon>
    </lineage>
</organism>
<dbReference type="InterPro" id="IPR001206">
    <property type="entry name" value="Diacylglycerol_kinase_cat_dom"/>
</dbReference>
<reference evidence="6 7" key="1">
    <citation type="submission" date="2019-07" db="EMBL/GenBank/DDBJ databases">
        <title>Draft genome for Aliikangiella sp. M105.</title>
        <authorList>
            <person name="Wang G."/>
        </authorList>
    </citation>
    <scope>NUCLEOTIDE SEQUENCE [LARGE SCALE GENOMIC DNA]</scope>
    <source>
        <strain evidence="6 7">M105</strain>
    </source>
</reference>
<evidence type="ECO:0000256" key="2">
    <source>
        <dbReference type="ARBA" id="ARBA00022741"/>
    </source>
</evidence>
<evidence type="ECO:0000256" key="1">
    <source>
        <dbReference type="ARBA" id="ARBA00022679"/>
    </source>
</evidence>
<dbReference type="Pfam" id="PF00781">
    <property type="entry name" value="DAGK_cat"/>
    <property type="match status" value="1"/>
</dbReference>
<keyword evidence="1" id="KW-0808">Transferase</keyword>
<keyword evidence="3 6" id="KW-0418">Kinase</keyword>
<dbReference type="InterPro" id="IPR045540">
    <property type="entry name" value="YegS/DAGK_C"/>
</dbReference>
<dbReference type="RefSeq" id="WP_142892630.1">
    <property type="nucleotide sequence ID" value="NZ_ML660162.1"/>
</dbReference>
<dbReference type="OrthoDB" id="142078at2"/>
<evidence type="ECO:0000256" key="3">
    <source>
        <dbReference type="ARBA" id="ARBA00022777"/>
    </source>
</evidence>
<dbReference type="PANTHER" id="PTHR12358">
    <property type="entry name" value="SPHINGOSINE KINASE"/>
    <property type="match status" value="1"/>
</dbReference>
<evidence type="ECO:0000259" key="5">
    <source>
        <dbReference type="PROSITE" id="PS50146"/>
    </source>
</evidence>
<dbReference type="InterPro" id="IPR050187">
    <property type="entry name" value="Lipid_Phosphate_FormReg"/>
</dbReference>
<sequence length="298" mass="33274">MKLLVIYNPQAGNGRAKILLPQVRQYLNEKGLDAELLLTDRPAHAVELVAESDLSRYDGLIASGGDGTLFEVVNGYYQCNSEKKPPIGLIPNGTGNAFMKELQLQKSDWRKAIDIIASNHSRPLDVGRFVSQNQTHHFLNIVGMGFVTDVAQAAIPLKWMGNAAYTVATLQKLINLKAQKMVLEIDGKTIERDGVFVEVANSRYTGTTFLMAPKAELDDGLLDVVLLNNVSRLKLLRLFTSIYDGSHIKYPEIEYLQVKKVKVIEENPGMLIPDGEVMGRTPVEFECLHKDIEFFWAK</sequence>
<dbReference type="PROSITE" id="PS50146">
    <property type="entry name" value="DAGK"/>
    <property type="match status" value="1"/>
</dbReference>
<dbReference type="Gene3D" id="3.40.50.10330">
    <property type="entry name" value="Probable inorganic polyphosphate/atp-NAD kinase, domain 1"/>
    <property type="match status" value="1"/>
</dbReference>
<name>A0A545UF66_9GAMM</name>
<dbReference type="GO" id="GO:0008654">
    <property type="term" value="P:phospholipid biosynthetic process"/>
    <property type="evidence" value="ECO:0007669"/>
    <property type="project" value="InterPro"/>
</dbReference>
<dbReference type="InterPro" id="IPR016064">
    <property type="entry name" value="NAD/diacylglycerol_kinase_sf"/>
</dbReference>
<dbReference type="AlphaFoldDB" id="A0A545UF66"/>
<dbReference type="GO" id="GO:0005524">
    <property type="term" value="F:ATP binding"/>
    <property type="evidence" value="ECO:0007669"/>
    <property type="project" value="UniProtKB-KW"/>
</dbReference>
<comment type="caution">
    <text evidence="6">The sequence shown here is derived from an EMBL/GenBank/DDBJ whole genome shotgun (WGS) entry which is preliminary data.</text>
</comment>
<dbReference type="EMBL" id="VIKS01000004">
    <property type="protein sequence ID" value="TQV88121.1"/>
    <property type="molecule type" value="Genomic_DNA"/>
</dbReference>
<keyword evidence="7" id="KW-1185">Reference proteome</keyword>
<dbReference type="Gene3D" id="2.60.200.40">
    <property type="match status" value="1"/>
</dbReference>
<evidence type="ECO:0000313" key="6">
    <source>
        <dbReference type="EMBL" id="TQV88121.1"/>
    </source>
</evidence>
<evidence type="ECO:0000256" key="4">
    <source>
        <dbReference type="ARBA" id="ARBA00022840"/>
    </source>
</evidence>
<dbReference type="SUPFAM" id="SSF111331">
    <property type="entry name" value="NAD kinase/diacylglycerol kinase-like"/>
    <property type="match status" value="1"/>
</dbReference>